<evidence type="ECO:0000256" key="6">
    <source>
        <dbReference type="PIRSR" id="PIRSR601019-1"/>
    </source>
</evidence>
<dbReference type="SUPFAM" id="SSF47895">
    <property type="entry name" value="Transducin (alpha subunit), insertion domain"/>
    <property type="match status" value="1"/>
</dbReference>
<keyword evidence="4 6" id="KW-0342">GTP-binding</keyword>
<dbReference type="GO" id="GO:0046872">
    <property type="term" value="F:metal ion binding"/>
    <property type="evidence" value="ECO:0007669"/>
    <property type="project" value="UniProtKB-KW"/>
</dbReference>
<dbReference type="PROSITE" id="PS51882">
    <property type="entry name" value="G_ALPHA"/>
    <property type="match status" value="1"/>
</dbReference>
<dbReference type="GO" id="GO:0005525">
    <property type="term" value="F:GTP binding"/>
    <property type="evidence" value="ECO:0007669"/>
    <property type="project" value="UniProtKB-KW"/>
</dbReference>
<sequence>MQLQRSYVEAIRHLWEDQGFKICYSRRREYQLLDSTEYFISDLDRITAEDFIPTNQDILRVRCPTNGITEERVSMDDHSEVRQ</sequence>
<evidence type="ECO:0000256" key="1">
    <source>
        <dbReference type="ARBA" id="ARBA00022723"/>
    </source>
</evidence>
<dbReference type="GO" id="GO:0005834">
    <property type="term" value="C:heterotrimeric G-protein complex"/>
    <property type="evidence" value="ECO:0007669"/>
    <property type="project" value="TreeGrafter"/>
</dbReference>
<feature type="binding site" evidence="6">
    <location>
        <begin position="59"/>
        <end position="65"/>
    </location>
    <ligand>
        <name>GTP</name>
        <dbReference type="ChEBI" id="CHEBI:37565"/>
    </ligand>
</feature>
<reference evidence="8 9" key="1">
    <citation type="submission" date="2024-02" db="EMBL/GenBank/DDBJ databases">
        <title>Chromosome-level genome assembly of the Eurasian Minnow (Phoxinus phoxinus).</title>
        <authorList>
            <person name="Oriowo T.O."/>
            <person name="Martin S."/>
            <person name="Stange M."/>
            <person name="Chrysostomakis Y."/>
            <person name="Brown T."/>
            <person name="Winkler S."/>
            <person name="Kukowka S."/>
            <person name="Myers E.W."/>
            <person name="Bohne A."/>
        </authorList>
    </citation>
    <scope>NUCLEOTIDE SEQUENCE [LARGE SCALE GENOMIC DNA]</scope>
    <source>
        <strain evidence="8">ZFMK-TIS-60720</strain>
        <tissue evidence="8">Whole Organism</tissue>
    </source>
</reference>
<dbReference type="Gene3D" id="1.10.400.10">
    <property type="entry name" value="GI Alpha 1, domain 2-like"/>
    <property type="match status" value="1"/>
</dbReference>
<evidence type="ECO:0000256" key="5">
    <source>
        <dbReference type="ARBA" id="ARBA00023224"/>
    </source>
</evidence>
<evidence type="ECO:0000256" key="3">
    <source>
        <dbReference type="ARBA" id="ARBA00022842"/>
    </source>
</evidence>
<dbReference type="PANTHER" id="PTHR10218:SF217">
    <property type="entry name" value="GUANINE NUCLEOTIDE-BINDING PROTEIN SUBUNIT ALPHA-15"/>
    <property type="match status" value="1"/>
</dbReference>
<dbReference type="Proteomes" id="UP001364617">
    <property type="component" value="Unassembled WGS sequence"/>
</dbReference>
<dbReference type="GO" id="GO:0060158">
    <property type="term" value="P:phospholipase C-activating dopamine receptor signaling pathway"/>
    <property type="evidence" value="ECO:0007669"/>
    <property type="project" value="TreeGrafter"/>
</dbReference>
<gene>
    <name evidence="8" type="ORF">R3I93_017234</name>
</gene>
<dbReference type="GO" id="GO:0001664">
    <property type="term" value="F:G protein-coupled receptor binding"/>
    <property type="evidence" value="ECO:0007669"/>
    <property type="project" value="TreeGrafter"/>
</dbReference>
<organism evidence="8 9">
    <name type="scientific">Phoxinus phoxinus</name>
    <name type="common">Eurasian minnow</name>
    <dbReference type="NCBI Taxonomy" id="58324"/>
    <lineage>
        <taxon>Eukaryota</taxon>
        <taxon>Metazoa</taxon>
        <taxon>Chordata</taxon>
        <taxon>Craniata</taxon>
        <taxon>Vertebrata</taxon>
        <taxon>Euteleostomi</taxon>
        <taxon>Actinopterygii</taxon>
        <taxon>Neopterygii</taxon>
        <taxon>Teleostei</taxon>
        <taxon>Ostariophysi</taxon>
        <taxon>Cypriniformes</taxon>
        <taxon>Leuciscidae</taxon>
        <taxon>Phoxininae</taxon>
        <taxon>Phoxinus</taxon>
    </lineage>
</organism>
<dbReference type="InterPro" id="IPR011025">
    <property type="entry name" value="GproteinA_insert"/>
</dbReference>
<protein>
    <submittedName>
        <fullName evidence="8">Uncharacterized protein</fullName>
    </submittedName>
</protein>
<dbReference type="GO" id="GO:0005737">
    <property type="term" value="C:cytoplasm"/>
    <property type="evidence" value="ECO:0007669"/>
    <property type="project" value="TreeGrafter"/>
</dbReference>
<keyword evidence="2 6" id="KW-0547">Nucleotide-binding</keyword>
<dbReference type="FunFam" id="1.10.400.10:FF:000002">
    <property type="entry name" value="guanine nucleotide-binding protein G(Q) subunit alpha"/>
    <property type="match status" value="1"/>
</dbReference>
<evidence type="ECO:0000313" key="9">
    <source>
        <dbReference type="Proteomes" id="UP001364617"/>
    </source>
</evidence>
<comment type="caution">
    <text evidence="8">The sequence shown here is derived from an EMBL/GenBank/DDBJ whole genome shotgun (WGS) entry which is preliminary data.</text>
</comment>
<evidence type="ECO:0000313" key="8">
    <source>
        <dbReference type="EMBL" id="KAK7137102.1"/>
    </source>
</evidence>
<evidence type="ECO:0000256" key="4">
    <source>
        <dbReference type="ARBA" id="ARBA00023134"/>
    </source>
</evidence>
<feature type="binding site" evidence="6">
    <location>
        <begin position="34"/>
        <end position="35"/>
    </location>
    <ligand>
        <name>GTP</name>
        <dbReference type="ChEBI" id="CHEBI:37565"/>
    </ligand>
</feature>
<dbReference type="Pfam" id="PF00503">
    <property type="entry name" value="G-alpha"/>
    <property type="match status" value="1"/>
</dbReference>
<feature type="binding site" evidence="7">
    <location>
        <position position="65"/>
    </location>
    <ligand>
        <name>Mg(2+)</name>
        <dbReference type="ChEBI" id="CHEBI:18420"/>
    </ligand>
</feature>
<proteinExistence type="predicted"/>
<dbReference type="GO" id="GO:0003924">
    <property type="term" value="F:GTPase activity"/>
    <property type="evidence" value="ECO:0007669"/>
    <property type="project" value="InterPro"/>
</dbReference>
<dbReference type="PANTHER" id="PTHR10218">
    <property type="entry name" value="GTP-BINDING PROTEIN ALPHA SUBUNIT"/>
    <property type="match status" value="1"/>
</dbReference>
<keyword evidence="1 7" id="KW-0479">Metal-binding</keyword>
<dbReference type="InterPro" id="IPR001019">
    <property type="entry name" value="Gprotein_alpha_su"/>
</dbReference>
<accession>A0AAN9GY00</accession>
<name>A0AAN9GY00_9TELE</name>
<dbReference type="AlphaFoldDB" id="A0AAN9GY00"/>
<evidence type="ECO:0000256" key="7">
    <source>
        <dbReference type="PIRSR" id="PIRSR601019-2"/>
    </source>
</evidence>
<dbReference type="EMBL" id="JAYKXH010000018">
    <property type="protein sequence ID" value="KAK7137102.1"/>
    <property type="molecule type" value="Genomic_DNA"/>
</dbReference>
<keyword evidence="5" id="KW-0807">Transducer</keyword>
<keyword evidence="9" id="KW-1185">Reference proteome</keyword>
<dbReference type="GO" id="GO:0007188">
    <property type="term" value="P:adenylate cyclase-modulating G protein-coupled receptor signaling pathway"/>
    <property type="evidence" value="ECO:0007669"/>
    <property type="project" value="TreeGrafter"/>
</dbReference>
<keyword evidence="3 7" id="KW-0460">Magnesium</keyword>
<dbReference type="GO" id="GO:0031683">
    <property type="term" value="F:G-protein beta/gamma-subunit complex binding"/>
    <property type="evidence" value="ECO:0007669"/>
    <property type="project" value="InterPro"/>
</dbReference>
<evidence type="ECO:0000256" key="2">
    <source>
        <dbReference type="ARBA" id="ARBA00022741"/>
    </source>
</evidence>